<evidence type="ECO:0000256" key="2">
    <source>
        <dbReference type="ARBA" id="ARBA00023015"/>
    </source>
</evidence>
<keyword evidence="4" id="KW-0804">Transcription</keyword>
<dbReference type="Gene3D" id="2.20.25.80">
    <property type="entry name" value="WRKY domain"/>
    <property type="match status" value="1"/>
</dbReference>
<evidence type="ECO:0000256" key="5">
    <source>
        <dbReference type="ARBA" id="ARBA00023242"/>
    </source>
</evidence>
<dbReference type="SMART" id="SM00774">
    <property type="entry name" value="WRKY"/>
    <property type="match status" value="1"/>
</dbReference>
<feature type="compositionally biased region" description="Low complexity" evidence="7">
    <location>
        <begin position="167"/>
        <end position="182"/>
    </location>
</feature>
<feature type="domain" description="WRKY" evidence="8">
    <location>
        <begin position="103"/>
        <end position="165"/>
    </location>
</feature>
<protein>
    <recommendedName>
        <fullName evidence="8">WRKY domain-containing protein</fullName>
    </recommendedName>
</protein>
<evidence type="ECO:0000256" key="6">
    <source>
        <dbReference type="SAM" id="Coils"/>
    </source>
</evidence>
<keyword evidence="2" id="KW-0805">Transcription regulation</keyword>
<feature type="compositionally biased region" description="Basic and acidic residues" evidence="7">
    <location>
        <begin position="58"/>
        <end position="73"/>
    </location>
</feature>
<comment type="subcellular location">
    <subcellularLocation>
        <location evidence="1">Nucleus</location>
    </subcellularLocation>
</comment>
<keyword evidence="10" id="KW-1185">Reference proteome</keyword>
<sequence>MDVLFTHKDKVESLQFELERARKENESLKLMLQVMSSKFSSLQEKFEDQQKARNIRSVSDHDQGDDSHQEIHESNKKARIEVFPISRSSQIFVRTGSRDKGLIVKDGYQWRKYGQKVTKDNPSPRAYYRCSMAPGCPVKKKVQRCVEDKSLLVATYEGEHNHSPNESPRQSSHSPNSSPKSSMADIPCHHPVPTNTFQPSVTLDLSLSSSKPEIAKPSQISGREDNSRRSSYNQLEDYVTSLTKDPDFTVALATAVVRSMSHDLPTPRRA</sequence>
<evidence type="ECO:0000256" key="3">
    <source>
        <dbReference type="ARBA" id="ARBA00023125"/>
    </source>
</evidence>
<keyword evidence="3" id="KW-0238">DNA-binding</keyword>
<proteinExistence type="predicted"/>
<evidence type="ECO:0000256" key="4">
    <source>
        <dbReference type="ARBA" id="ARBA00023163"/>
    </source>
</evidence>
<organism evidence="9 10">
    <name type="scientific">Turnera subulata</name>
    <dbReference type="NCBI Taxonomy" id="218843"/>
    <lineage>
        <taxon>Eukaryota</taxon>
        <taxon>Viridiplantae</taxon>
        <taxon>Streptophyta</taxon>
        <taxon>Embryophyta</taxon>
        <taxon>Tracheophyta</taxon>
        <taxon>Spermatophyta</taxon>
        <taxon>Magnoliopsida</taxon>
        <taxon>eudicotyledons</taxon>
        <taxon>Gunneridae</taxon>
        <taxon>Pentapetalae</taxon>
        <taxon>rosids</taxon>
        <taxon>fabids</taxon>
        <taxon>Malpighiales</taxon>
        <taxon>Passifloraceae</taxon>
        <taxon>Turnera</taxon>
    </lineage>
</organism>
<dbReference type="Proteomes" id="UP001141552">
    <property type="component" value="Unassembled WGS sequence"/>
</dbReference>
<dbReference type="Pfam" id="PF03106">
    <property type="entry name" value="WRKY"/>
    <property type="match status" value="1"/>
</dbReference>
<dbReference type="GO" id="GO:0005634">
    <property type="term" value="C:nucleus"/>
    <property type="evidence" value="ECO:0007669"/>
    <property type="project" value="UniProtKB-SubCell"/>
</dbReference>
<name>A0A9Q0F9A3_9ROSI</name>
<reference evidence="9" key="2">
    <citation type="journal article" date="2023" name="Plants (Basel)">
        <title>Annotation of the Turnera subulata (Passifloraceae) Draft Genome Reveals the S-Locus Evolved after the Divergence of Turneroideae from Passifloroideae in a Stepwise Manner.</title>
        <authorList>
            <person name="Henning P.M."/>
            <person name="Roalson E.H."/>
            <person name="Mir W."/>
            <person name="McCubbin A.G."/>
            <person name="Shore J.S."/>
        </authorList>
    </citation>
    <scope>NUCLEOTIDE SEQUENCE</scope>
    <source>
        <strain evidence="9">F60SS</strain>
    </source>
</reference>
<gene>
    <name evidence="9" type="ORF">Tsubulata_019431</name>
</gene>
<accession>A0A9Q0F9A3</accession>
<dbReference type="InterPro" id="IPR036576">
    <property type="entry name" value="WRKY_dom_sf"/>
</dbReference>
<evidence type="ECO:0000259" key="8">
    <source>
        <dbReference type="PROSITE" id="PS50811"/>
    </source>
</evidence>
<feature type="region of interest" description="Disordered" evidence="7">
    <location>
        <begin position="158"/>
        <end position="232"/>
    </location>
</feature>
<dbReference type="PROSITE" id="PS50811">
    <property type="entry name" value="WRKY"/>
    <property type="match status" value="1"/>
</dbReference>
<evidence type="ECO:0000313" key="9">
    <source>
        <dbReference type="EMBL" id="KAJ4826464.1"/>
    </source>
</evidence>
<dbReference type="SUPFAM" id="SSF118290">
    <property type="entry name" value="WRKY DNA-binding domain"/>
    <property type="match status" value="1"/>
</dbReference>
<dbReference type="PANTHER" id="PTHR31429">
    <property type="entry name" value="WRKY TRANSCRIPTION FACTOR 36-RELATED"/>
    <property type="match status" value="1"/>
</dbReference>
<dbReference type="OrthoDB" id="1931489at2759"/>
<dbReference type="EMBL" id="JAKUCV010006662">
    <property type="protein sequence ID" value="KAJ4826464.1"/>
    <property type="molecule type" value="Genomic_DNA"/>
</dbReference>
<evidence type="ECO:0000256" key="7">
    <source>
        <dbReference type="SAM" id="MobiDB-lite"/>
    </source>
</evidence>
<dbReference type="GO" id="GO:0043565">
    <property type="term" value="F:sequence-specific DNA binding"/>
    <property type="evidence" value="ECO:0007669"/>
    <property type="project" value="InterPro"/>
</dbReference>
<comment type="caution">
    <text evidence="9">The sequence shown here is derived from an EMBL/GenBank/DDBJ whole genome shotgun (WGS) entry which is preliminary data.</text>
</comment>
<dbReference type="InterPro" id="IPR044810">
    <property type="entry name" value="WRKY_plant"/>
</dbReference>
<evidence type="ECO:0000256" key="1">
    <source>
        <dbReference type="ARBA" id="ARBA00004123"/>
    </source>
</evidence>
<dbReference type="InterPro" id="IPR003657">
    <property type="entry name" value="WRKY_dom"/>
</dbReference>
<keyword evidence="5" id="KW-0539">Nucleus</keyword>
<keyword evidence="6" id="KW-0175">Coiled coil</keyword>
<dbReference type="AlphaFoldDB" id="A0A9Q0F9A3"/>
<dbReference type="PANTHER" id="PTHR31429:SF38">
    <property type="entry name" value="WRKY TRANSCRIPTION FACTOR 40-RELATED"/>
    <property type="match status" value="1"/>
</dbReference>
<reference evidence="9" key="1">
    <citation type="submission" date="2022-02" db="EMBL/GenBank/DDBJ databases">
        <authorList>
            <person name="Henning P.M."/>
            <person name="McCubbin A.G."/>
            <person name="Shore J.S."/>
        </authorList>
    </citation>
    <scope>NUCLEOTIDE SEQUENCE</scope>
    <source>
        <strain evidence="9">F60SS</strain>
        <tissue evidence="9">Leaves</tissue>
    </source>
</reference>
<feature type="region of interest" description="Disordered" evidence="7">
    <location>
        <begin position="45"/>
        <end position="73"/>
    </location>
</feature>
<evidence type="ECO:0000313" key="10">
    <source>
        <dbReference type="Proteomes" id="UP001141552"/>
    </source>
</evidence>
<feature type="compositionally biased region" description="Polar residues" evidence="7">
    <location>
        <begin position="193"/>
        <end position="211"/>
    </location>
</feature>
<dbReference type="GO" id="GO:0003700">
    <property type="term" value="F:DNA-binding transcription factor activity"/>
    <property type="evidence" value="ECO:0007669"/>
    <property type="project" value="InterPro"/>
</dbReference>
<feature type="coiled-coil region" evidence="6">
    <location>
        <begin position="4"/>
        <end position="38"/>
    </location>
</feature>